<dbReference type="SUPFAM" id="SSF52833">
    <property type="entry name" value="Thioredoxin-like"/>
    <property type="match status" value="1"/>
</dbReference>
<dbReference type="GO" id="GO:0016020">
    <property type="term" value="C:membrane"/>
    <property type="evidence" value="ECO:0007669"/>
    <property type="project" value="UniProtKB-SubCell"/>
</dbReference>
<evidence type="ECO:0000313" key="8">
    <source>
        <dbReference type="Proteomes" id="UP000271678"/>
    </source>
</evidence>
<name>A0A3M9MF82_9MICO</name>
<dbReference type="RefSeq" id="WP_123270256.1">
    <property type="nucleotide sequence ID" value="NZ_RJJQ01000003.1"/>
</dbReference>
<sequence>MTDWIGALFSWVVGAVLVASGVLKLGTAIQFQSTLTQFRLPTWTWAGTGFARLFPWIEMLLGLGVVAAPDPWGRAFAYGALALLLALLVLVVRIFRVPGTVTCNCFGGLGDDTVGRSTIVRNVALVVIGVLAVATERCPASVAADRTGGWAYPLPAACAIAGAGLLVLWRAVRQRRRTARLIRTLTVRDVGGNELPITEFQDPPTFLVFFSSGCGGCQSLVEQFRWWPNLLREGYDLQPVLLGTPEQFGREEVFAPLVPYAWYAGSEVASAMQLTGLPGAVLIDAEHPLGGEKAAGHFAVRDLVLCDGWTLLAQAAVSADEDKSSPADNDREFS</sequence>
<gene>
    <name evidence="7" type="ORF">EFY87_04350</name>
</gene>
<dbReference type="EMBL" id="RJJQ01000003">
    <property type="protein sequence ID" value="RNI24212.1"/>
    <property type="molecule type" value="Genomic_DNA"/>
</dbReference>
<accession>A0A3M9MF82</accession>
<reference evidence="7 8" key="1">
    <citation type="submission" date="2018-11" db="EMBL/GenBank/DDBJ databases">
        <title>Draft genome of Simplicispira Flexivirga sp. BO-16.</title>
        <authorList>
            <person name="Im W.T."/>
        </authorList>
    </citation>
    <scope>NUCLEOTIDE SEQUENCE [LARGE SCALE GENOMIC DNA]</scope>
    <source>
        <strain evidence="7 8">BO-16</strain>
    </source>
</reference>
<dbReference type="GO" id="GO:0030416">
    <property type="term" value="P:methylamine metabolic process"/>
    <property type="evidence" value="ECO:0007669"/>
    <property type="project" value="InterPro"/>
</dbReference>
<feature type="transmembrane region" description="Helical" evidence="5">
    <location>
        <begin position="150"/>
        <end position="172"/>
    </location>
</feature>
<dbReference type="InterPro" id="IPR036249">
    <property type="entry name" value="Thioredoxin-like_sf"/>
</dbReference>
<evidence type="ECO:0000256" key="5">
    <source>
        <dbReference type="SAM" id="Phobius"/>
    </source>
</evidence>
<comment type="caution">
    <text evidence="7">The sequence shown here is derived from an EMBL/GenBank/DDBJ whole genome shotgun (WGS) entry which is preliminary data.</text>
</comment>
<evidence type="ECO:0000256" key="1">
    <source>
        <dbReference type="ARBA" id="ARBA00004141"/>
    </source>
</evidence>
<dbReference type="Gene3D" id="3.40.30.10">
    <property type="entry name" value="Glutaredoxin"/>
    <property type="match status" value="1"/>
</dbReference>
<proteinExistence type="predicted"/>
<keyword evidence="4 5" id="KW-0472">Membrane</keyword>
<keyword evidence="3 5" id="KW-1133">Transmembrane helix</keyword>
<dbReference type="OrthoDB" id="5124580at2"/>
<dbReference type="Pfam" id="PF07291">
    <property type="entry name" value="MauE"/>
    <property type="match status" value="1"/>
</dbReference>
<evidence type="ECO:0000259" key="6">
    <source>
        <dbReference type="Pfam" id="PF07291"/>
    </source>
</evidence>
<evidence type="ECO:0000256" key="2">
    <source>
        <dbReference type="ARBA" id="ARBA00022692"/>
    </source>
</evidence>
<evidence type="ECO:0000256" key="3">
    <source>
        <dbReference type="ARBA" id="ARBA00022989"/>
    </source>
</evidence>
<evidence type="ECO:0000256" key="4">
    <source>
        <dbReference type="ARBA" id="ARBA00023136"/>
    </source>
</evidence>
<dbReference type="InterPro" id="IPR009908">
    <property type="entry name" value="Methylamine_util_MauE"/>
</dbReference>
<feature type="transmembrane region" description="Helical" evidence="5">
    <location>
        <begin position="6"/>
        <end position="29"/>
    </location>
</feature>
<dbReference type="AlphaFoldDB" id="A0A3M9MF82"/>
<protein>
    <recommendedName>
        <fullName evidence="6">Methylamine utilisation protein MauE domain-containing protein</fullName>
    </recommendedName>
</protein>
<feature type="transmembrane region" description="Helical" evidence="5">
    <location>
        <begin position="50"/>
        <end position="69"/>
    </location>
</feature>
<dbReference type="Proteomes" id="UP000271678">
    <property type="component" value="Unassembled WGS sequence"/>
</dbReference>
<feature type="domain" description="Methylamine utilisation protein MauE" evidence="6">
    <location>
        <begin position="3"/>
        <end position="133"/>
    </location>
</feature>
<keyword evidence="2 5" id="KW-0812">Transmembrane</keyword>
<evidence type="ECO:0000313" key="7">
    <source>
        <dbReference type="EMBL" id="RNI24212.1"/>
    </source>
</evidence>
<organism evidence="7 8">
    <name type="scientific">Flexivirga caeni</name>
    <dbReference type="NCBI Taxonomy" id="2294115"/>
    <lineage>
        <taxon>Bacteria</taxon>
        <taxon>Bacillati</taxon>
        <taxon>Actinomycetota</taxon>
        <taxon>Actinomycetes</taxon>
        <taxon>Micrococcales</taxon>
        <taxon>Dermacoccaceae</taxon>
        <taxon>Flexivirga</taxon>
    </lineage>
</organism>
<feature type="transmembrane region" description="Helical" evidence="5">
    <location>
        <begin position="75"/>
        <end position="95"/>
    </location>
</feature>
<feature type="transmembrane region" description="Helical" evidence="5">
    <location>
        <begin position="123"/>
        <end position="144"/>
    </location>
</feature>
<keyword evidence="8" id="KW-1185">Reference proteome</keyword>
<comment type="subcellular location">
    <subcellularLocation>
        <location evidence="1">Membrane</location>
        <topology evidence="1">Multi-pass membrane protein</topology>
    </subcellularLocation>
</comment>